<reference evidence="1" key="1">
    <citation type="submission" date="2018-02" db="EMBL/GenBank/DDBJ databases">
        <title>Rhizophora mucronata_Transcriptome.</title>
        <authorList>
            <person name="Meera S.P."/>
            <person name="Sreeshan A."/>
            <person name="Augustine A."/>
        </authorList>
    </citation>
    <scope>NUCLEOTIDE SEQUENCE</scope>
    <source>
        <tissue evidence="1">Leaf</tissue>
    </source>
</reference>
<dbReference type="AlphaFoldDB" id="A0A2P2QJJ5"/>
<evidence type="ECO:0000313" key="1">
    <source>
        <dbReference type="EMBL" id="MBX67166.1"/>
    </source>
</evidence>
<name>A0A2P2QJJ5_RHIMU</name>
<sequence length="28" mass="3443">MFCSKPTQYSFFLIQYMNIKCAKIFRFS</sequence>
<organism evidence="1">
    <name type="scientific">Rhizophora mucronata</name>
    <name type="common">Asiatic mangrove</name>
    <dbReference type="NCBI Taxonomy" id="61149"/>
    <lineage>
        <taxon>Eukaryota</taxon>
        <taxon>Viridiplantae</taxon>
        <taxon>Streptophyta</taxon>
        <taxon>Embryophyta</taxon>
        <taxon>Tracheophyta</taxon>
        <taxon>Spermatophyta</taxon>
        <taxon>Magnoliopsida</taxon>
        <taxon>eudicotyledons</taxon>
        <taxon>Gunneridae</taxon>
        <taxon>Pentapetalae</taxon>
        <taxon>rosids</taxon>
        <taxon>fabids</taxon>
        <taxon>Malpighiales</taxon>
        <taxon>Rhizophoraceae</taxon>
        <taxon>Rhizophora</taxon>
    </lineage>
</organism>
<proteinExistence type="predicted"/>
<protein>
    <submittedName>
        <fullName evidence="1">Uncharacterized protein</fullName>
    </submittedName>
</protein>
<dbReference type="EMBL" id="GGEC01086682">
    <property type="protein sequence ID" value="MBX67166.1"/>
    <property type="molecule type" value="Transcribed_RNA"/>
</dbReference>
<accession>A0A2P2QJJ5</accession>